<evidence type="ECO:0008006" key="4">
    <source>
        <dbReference type="Google" id="ProtNLM"/>
    </source>
</evidence>
<feature type="chain" id="PRO_5013314799" description="DUF4402 domain-containing protein" evidence="1">
    <location>
        <begin position="33"/>
        <end position="176"/>
    </location>
</feature>
<evidence type="ECO:0000256" key="1">
    <source>
        <dbReference type="SAM" id="SignalP"/>
    </source>
</evidence>
<dbReference type="STRING" id="1123272.SAMN02745824_3138"/>
<evidence type="ECO:0000313" key="2">
    <source>
        <dbReference type="EMBL" id="SIO14884.1"/>
    </source>
</evidence>
<dbReference type="RefSeq" id="WP_074206057.1">
    <property type="nucleotide sequence ID" value="NZ_FSQW01000002.1"/>
</dbReference>
<name>A0A1N6H531_9SPHN</name>
<dbReference type="OrthoDB" id="7576381at2"/>
<protein>
    <recommendedName>
        <fullName evidence="4">DUF4402 domain-containing protein</fullName>
    </recommendedName>
</protein>
<dbReference type="Proteomes" id="UP000185192">
    <property type="component" value="Unassembled WGS sequence"/>
</dbReference>
<dbReference type="EMBL" id="FSQW01000002">
    <property type="protein sequence ID" value="SIO14884.1"/>
    <property type="molecule type" value="Genomic_DNA"/>
</dbReference>
<organism evidence="2 3">
    <name type="scientific">Parasphingorhabdus marina DSM 22363</name>
    <dbReference type="NCBI Taxonomy" id="1123272"/>
    <lineage>
        <taxon>Bacteria</taxon>
        <taxon>Pseudomonadati</taxon>
        <taxon>Pseudomonadota</taxon>
        <taxon>Alphaproteobacteria</taxon>
        <taxon>Sphingomonadales</taxon>
        <taxon>Sphingomonadaceae</taxon>
        <taxon>Parasphingorhabdus</taxon>
    </lineage>
</organism>
<keyword evidence="3" id="KW-1185">Reference proteome</keyword>
<feature type="signal peptide" evidence="1">
    <location>
        <begin position="1"/>
        <end position="32"/>
    </location>
</feature>
<sequence>MAMTFKDQYITRLIGGLIFALVALTTAPAAFAQSASAEGRAIALAPLSLVNVTDLEFGTMISGPAPGTATVNPFTGARSTTGGVTGASNDSSAARFVTYGGPLQFIFVTRGPLPVLTRDGGTETMNVSGLTLDGSTFRFLNAAGVVDLNVGGTLQVGADQEPGTYRGTFDITVTYF</sequence>
<evidence type="ECO:0000313" key="3">
    <source>
        <dbReference type="Proteomes" id="UP000185192"/>
    </source>
</evidence>
<keyword evidence="1" id="KW-0732">Signal</keyword>
<dbReference type="Pfam" id="PF14352">
    <property type="entry name" value="DUF4402"/>
    <property type="match status" value="1"/>
</dbReference>
<accession>A0A1N6H531</accession>
<reference evidence="3" key="1">
    <citation type="submission" date="2016-11" db="EMBL/GenBank/DDBJ databases">
        <authorList>
            <person name="Varghese N."/>
            <person name="Submissions S."/>
        </authorList>
    </citation>
    <scope>NUCLEOTIDE SEQUENCE [LARGE SCALE GENOMIC DNA]</scope>
    <source>
        <strain evidence="3">DSM 22363</strain>
    </source>
</reference>
<proteinExistence type="predicted"/>
<gene>
    <name evidence="2" type="ORF">SAMN02745824_3138</name>
</gene>
<dbReference type="InterPro" id="IPR025514">
    <property type="entry name" value="DUF4402"/>
</dbReference>
<dbReference type="AlphaFoldDB" id="A0A1N6H531"/>